<feature type="transmembrane region" description="Helical" evidence="3">
    <location>
        <begin position="97"/>
        <end position="117"/>
    </location>
</feature>
<keyword evidence="3" id="KW-0472">Membrane</keyword>
<evidence type="ECO:0000256" key="3">
    <source>
        <dbReference type="SAM" id="Phobius"/>
    </source>
</evidence>
<dbReference type="RefSeq" id="WP_193415167.1">
    <property type="nucleotide sequence ID" value="NZ_JADCNN020000004.1"/>
</dbReference>
<evidence type="ECO:0000259" key="4">
    <source>
        <dbReference type="PROSITE" id="PS50076"/>
    </source>
</evidence>
<organism evidence="5 6">
    <name type="scientific">Paenibacillus rhizolycopersici</name>
    <dbReference type="NCBI Taxonomy" id="2780073"/>
    <lineage>
        <taxon>Bacteria</taxon>
        <taxon>Bacillati</taxon>
        <taxon>Bacillota</taxon>
        <taxon>Bacilli</taxon>
        <taxon>Bacillales</taxon>
        <taxon>Paenibacillaceae</taxon>
        <taxon>Paenibacillus</taxon>
    </lineage>
</organism>
<sequence length="306" mass="34404">MDKNNLKQDYELLGLPENASREELEKVFDILLRKSRSRHPSPGETKETERKIQAYKRIVETEEQRKIAELNQKRYAKWGKFAGTAEKVDDFFRLYRAYVIIGLIAVVAIIFGTNAYLDHREEQKRLAALPPIDLSIMMVGNFMTDDQNGGVDALEQAMTAQIPGFKRVEIENVYLPPQGEAGASTTDMAYQQKAMAVIATTSPDIYITDVPTFDWLSNGGAFLSLDDVASGELKDLLTDESIVKDVSDEDNTEHVYGINVTDSTLVKELPLGMTDLIISLRSDTKNKDKAIQMMKEYLENIPKAAK</sequence>
<evidence type="ECO:0000313" key="6">
    <source>
        <dbReference type="Proteomes" id="UP001516620"/>
    </source>
</evidence>
<evidence type="ECO:0000256" key="2">
    <source>
        <dbReference type="ARBA" id="ARBA00023016"/>
    </source>
</evidence>
<keyword evidence="3" id="KW-0812">Transmembrane</keyword>
<proteinExistence type="predicted"/>
<dbReference type="EMBL" id="JADCNN020000004">
    <property type="protein sequence ID" value="MBM6995143.1"/>
    <property type="molecule type" value="Genomic_DNA"/>
</dbReference>
<evidence type="ECO:0000313" key="5">
    <source>
        <dbReference type="EMBL" id="MBM6995143.1"/>
    </source>
</evidence>
<dbReference type="InterPro" id="IPR036869">
    <property type="entry name" value="J_dom_sf"/>
</dbReference>
<dbReference type="InterPro" id="IPR001623">
    <property type="entry name" value="DnaJ_domain"/>
</dbReference>
<keyword evidence="2" id="KW-0346">Stress response</keyword>
<reference evidence="5 6" key="1">
    <citation type="submission" date="2021-01" db="EMBL/GenBank/DDBJ databases">
        <title>Paenibacillus sp.nov. isolated from the rhizosphere soil of tomato plant.</title>
        <authorList>
            <person name="Thin K.K."/>
            <person name="Zhang X."/>
            <person name="He S."/>
        </authorList>
    </citation>
    <scope>NUCLEOTIDE SEQUENCE [LARGE SCALE GENOMIC DNA]</scope>
    <source>
        <strain evidence="5 6">DXFW5</strain>
    </source>
</reference>
<gene>
    <name evidence="5" type="ORF">IM700_005645</name>
</gene>
<dbReference type="Proteomes" id="UP001516620">
    <property type="component" value="Unassembled WGS sequence"/>
</dbReference>
<keyword evidence="3" id="KW-1133">Transmembrane helix</keyword>
<keyword evidence="1" id="KW-0235">DNA replication</keyword>
<dbReference type="Gene3D" id="3.40.190.10">
    <property type="entry name" value="Periplasmic binding protein-like II"/>
    <property type="match status" value="1"/>
</dbReference>
<protein>
    <submittedName>
        <fullName evidence="5">Molecular chaperone DnaJ</fullName>
    </submittedName>
</protein>
<name>A0ABS2H439_9BACL</name>
<accession>A0ABS2H439</accession>
<dbReference type="SUPFAM" id="SSF46565">
    <property type="entry name" value="Chaperone J-domain"/>
    <property type="match status" value="1"/>
</dbReference>
<dbReference type="PROSITE" id="PS50076">
    <property type="entry name" value="DNAJ_2"/>
    <property type="match status" value="1"/>
</dbReference>
<evidence type="ECO:0000256" key="1">
    <source>
        <dbReference type="ARBA" id="ARBA00022705"/>
    </source>
</evidence>
<keyword evidence="6" id="KW-1185">Reference proteome</keyword>
<feature type="domain" description="J" evidence="4">
    <location>
        <begin position="8"/>
        <end position="79"/>
    </location>
</feature>
<comment type="caution">
    <text evidence="5">The sequence shown here is derived from an EMBL/GenBank/DDBJ whole genome shotgun (WGS) entry which is preliminary data.</text>
</comment>